<dbReference type="GO" id="GO:0005777">
    <property type="term" value="C:peroxisome"/>
    <property type="evidence" value="ECO:0007669"/>
    <property type="project" value="UniProtKB-SubCell"/>
</dbReference>
<dbReference type="Pfam" id="PF22924">
    <property type="entry name" value="ACOX_C_alpha1"/>
    <property type="match status" value="1"/>
</dbReference>
<keyword evidence="10" id="KW-0576">Peroxisome</keyword>
<accession>A0A3M7L494</accession>
<dbReference type="PRINTS" id="PR00625">
    <property type="entry name" value="JDOMAIN"/>
</dbReference>
<sequence>MEDSTARRISQLAQHLGDPGGAGALTRALTSAAGGQVQHEIQMLLEHDSHAERQKMKDLMNTDLFTPRWNIPLAEERELALRRLKVLSNSGNFSITDFRSDPLRIFAAHEVAALADVSLATKMTVQYNLFGGTVLKLGTARHHDLLLAGIDTMDHIGCFALTELGFGNNAVEMQTTATFDEARDEWVIHTPGSLAQKYWITNGAVHAHWAVVFAQTISRGQRHGIHGFLVRLRNHEPCQGVTIHDMGHKMGCNGVDNGKLWFNNVRVPRSAMLDAFSQVARDGTLTSKIPRARDRFLKVADQLLSGRICIASMMLSGAKMALTIGMRYASTRLAVGPTGKSDTPILEYQLQQRALAPLLASTIALNIGLNYVKERWSAASGFGDRLIPADEAREVITLVCSIKPLCGWNTEETATTCRERCGGQGYLSCNRFGSIIGFAHAGITAEGDNRVLFTKVAKELTASLHVPEVKARLEAGKKPPAVTVASLSDPEALLALFTARDGRRLAALASAMSGLGSSAEVFDVWMRRESDAVQATATAYAEREVLGACVRALRAASPVARPLLVRCVTLYALCRLEADLAWLMTEGMVPLRVGAAVPGAVRGLCAALAPDFGTLVQALGVPEHLIAAPIAGDWARYNETDNRGEVAYRRLALQKHPDKNPDNPNAASEFAALQKAYELLCDGDARAALDNFLRACAARIVRTATKDAKRQKMMADLEAREAASETQRSQVEAARARLAEEVAKLRRRAAEREAAERARTVREQEPAAQAGAAEVAGLDAEDLASASLQERLARTVKASWARADGEYSAEELRLVFGRQGAVEDVVLRGGSKKKGSAWVVMASREGAAAAATSLNGSASRPLLFPAFQSRSYKAQGHDGAQDAAAAAGFPRHEEAILAKLRQAAERKRLAQDLQRQELEEQEKG</sequence>
<evidence type="ECO:0000256" key="7">
    <source>
        <dbReference type="ARBA" id="ARBA00022832"/>
    </source>
</evidence>
<dbReference type="EC" id="1.3.3.6" evidence="4"/>
<dbReference type="Gene3D" id="2.40.110.10">
    <property type="entry name" value="Butyryl-CoA Dehydrogenase, subunit A, domain 2"/>
    <property type="match status" value="1"/>
</dbReference>
<feature type="region of interest" description="Disordered" evidence="12">
    <location>
        <begin position="755"/>
        <end position="774"/>
    </location>
</feature>
<evidence type="ECO:0000313" key="15">
    <source>
        <dbReference type="Proteomes" id="UP000279271"/>
    </source>
</evidence>
<dbReference type="FunFam" id="2.40.110.10:FF:000005">
    <property type="entry name" value="Acyl-coenzyme A oxidase"/>
    <property type="match status" value="1"/>
</dbReference>
<dbReference type="InterPro" id="IPR009100">
    <property type="entry name" value="AcylCoA_DH/oxidase_NM_dom_sf"/>
</dbReference>
<dbReference type="InterPro" id="IPR046373">
    <property type="entry name" value="Acyl-CoA_Oxase/DH_mid-dom_sf"/>
</dbReference>
<keyword evidence="6" id="KW-0274">FAD</keyword>
<keyword evidence="7" id="KW-0276">Fatty acid metabolism</keyword>
<dbReference type="FunFam" id="1.20.140.10:FF:000010">
    <property type="entry name" value="Acyl-coenzyme A oxidase"/>
    <property type="match status" value="1"/>
</dbReference>
<comment type="caution">
    <text evidence="14">The sequence shown here is derived from an EMBL/GenBank/DDBJ whole genome shotgun (WGS) entry which is preliminary data.</text>
</comment>
<evidence type="ECO:0000256" key="4">
    <source>
        <dbReference type="ARBA" id="ARBA00012870"/>
    </source>
</evidence>
<dbReference type="Gene3D" id="1.20.140.10">
    <property type="entry name" value="Butyryl-CoA Dehydrogenase, subunit A, domain 3"/>
    <property type="match status" value="2"/>
</dbReference>
<dbReference type="AlphaFoldDB" id="A0A3M7L494"/>
<dbReference type="SUPFAM" id="SSF54928">
    <property type="entry name" value="RNA-binding domain, RBD"/>
    <property type="match status" value="1"/>
</dbReference>
<dbReference type="InterPro" id="IPR036250">
    <property type="entry name" value="AcylCo_DH-like_C"/>
</dbReference>
<comment type="cofactor">
    <cofactor evidence="1">
        <name>FAD</name>
        <dbReference type="ChEBI" id="CHEBI:57692"/>
    </cofactor>
</comment>
<keyword evidence="9" id="KW-0443">Lipid metabolism</keyword>
<dbReference type="PROSITE" id="PS50076">
    <property type="entry name" value="DNAJ_2"/>
    <property type="match status" value="1"/>
</dbReference>
<dbReference type="Pfam" id="PF01756">
    <property type="entry name" value="ACOX"/>
    <property type="match status" value="1"/>
</dbReference>
<dbReference type="InterPro" id="IPR001623">
    <property type="entry name" value="DnaJ_domain"/>
</dbReference>
<dbReference type="GO" id="GO:0003676">
    <property type="term" value="F:nucleic acid binding"/>
    <property type="evidence" value="ECO:0007669"/>
    <property type="project" value="InterPro"/>
</dbReference>
<reference evidence="15" key="1">
    <citation type="journal article" date="2018" name="Algal Res.">
        <title>Characterization of plant carbon substrate utilization by Auxenochlorella protothecoides.</title>
        <authorList>
            <person name="Vogler B.W."/>
            <person name="Starkenburg S.R."/>
            <person name="Sudasinghe N."/>
            <person name="Schambach J.Y."/>
            <person name="Rollin J.A."/>
            <person name="Pattathil S."/>
            <person name="Barry A.N."/>
        </authorList>
    </citation>
    <scope>NUCLEOTIDE SEQUENCE [LARGE SCALE GENOMIC DNA]</scope>
    <source>
        <strain evidence="15">UTEX 25</strain>
    </source>
</reference>
<dbReference type="GO" id="GO:0071949">
    <property type="term" value="F:FAD binding"/>
    <property type="evidence" value="ECO:0007669"/>
    <property type="project" value="InterPro"/>
</dbReference>
<dbReference type="InterPro" id="IPR002655">
    <property type="entry name" value="Acyl-CoA_oxidase_C"/>
</dbReference>
<keyword evidence="8" id="KW-0560">Oxidoreductase</keyword>
<evidence type="ECO:0000256" key="3">
    <source>
        <dbReference type="ARBA" id="ARBA00006288"/>
    </source>
</evidence>
<evidence type="ECO:0000256" key="11">
    <source>
        <dbReference type="SAM" id="Coils"/>
    </source>
</evidence>
<dbReference type="InterPro" id="IPR012258">
    <property type="entry name" value="Acyl-CoA_oxidase"/>
</dbReference>
<evidence type="ECO:0000256" key="6">
    <source>
        <dbReference type="ARBA" id="ARBA00022827"/>
    </source>
</evidence>
<dbReference type="SUPFAM" id="SSF56645">
    <property type="entry name" value="Acyl-CoA dehydrogenase NM domain-like"/>
    <property type="match status" value="1"/>
</dbReference>
<dbReference type="GO" id="GO:0003997">
    <property type="term" value="F:acyl-CoA oxidase activity"/>
    <property type="evidence" value="ECO:0007669"/>
    <property type="project" value="UniProtKB-EC"/>
</dbReference>
<dbReference type="InterPro" id="IPR036869">
    <property type="entry name" value="J_dom_sf"/>
</dbReference>
<dbReference type="PANTHER" id="PTHR10909:SF382">
    <property type="entry name" value="ACYL-COENZYME A OXIDASE"/>
    <property type="match status" value="1"/>
</dbReference>
<name>A0A3M7L494_AUXPR</name>
<dbReference type="GO" id="GO:0055088">
    <property type="term" value="P:lipid homeostasis"/>
    <property type="evidence" value="ECO:0007669"/>
    <property type="project" value="TreeGrafter"/>
</dbReference>
<dbReference type="CDD" id="cd06257">
    <property type="entry name" value="DnaJ"/>
    <property type="match status" value="1"/>
</dbReference>
<organism evidence="14 15">
    <name type="scientific">Auxenochlorella protothecoides</name>
    <name type="common">Green microalga</name>
    <name type="synonym">Chlorella protothecoides</name>
    <dbReference type="NCBI Taxonomy" id="3075"/>
    <lineage>
        <taxon>Eukaryota</taxon>
        <taxon>Viridiplantae</taxon>
        <taxon>Chlorophyta</taxon>
        <taxon>core chlorophytes</taxon>
        <taxon>Trebouxiophyceae</taxon>
        <taxon>Chlorellales</taxon>
        <taxon>Chlorellaceae</taxon>
        <taxon>Auxenochlorella</taxon>
    </lineage>
</organism>
<dbReference type="InterPro" id="IPR006091">
    <property type="entry name" value="Acyl-CoA_Oxase/DH_mid-dom"/>
</dbReference>
<dbReference type="InterPro" id="IPR012677">
    <property type="entry name" value="Nucleotide-bd_a/b_plait_sf"/>
</dbReference>
<evidence type="ECO:0000259" key="13">
    <source>
        <dbReference type="PROSITE" id="PS50076"/>
    </source>
</evidence>
<dbReference type="InterPro" id="IPR055060">
    <property type="entry name" value="ACOX_C_alpha1"/>
</dbReference>
<evidence type="ECO:0000256" key="2">
    <source>
        <dbReference type="ARBA" id="ARBA00004275"/>
    </source>
</evidence>
<comment type="subcellular location">
    <subcellularLocation>
        <location evidence="2">Peroxisome</location>
    </subcellularLocation>
</comment>
<keyword evidence="5" id="KW-0285">Flavoprotein</keyword>
<evidence type="ECO:0000313" key="14">
    <source>
        <dbReference type="EMBL" id="RMZ57407.1"/>
    </source>
</evidence>
<dbReference type="SMART" id="SM00271">
    <property type="entry name" value="DnaJ"/>
    <property type="match status" value="1"/>
</dbReference>
<dbReference type="InterPro" id="IPR035979">
    <property type="entry name" value="RBD_domain_sf"/>
</dbReference>
<dbReference type="Pfam" id="PF00226">
    <property type="entry name" value="DnaJ"/>
    <property type="match status" value="1"/>
</dbReference>
<dbReference type="Proteomes" id="UP000279271">
    <property type="component" value="Unassembled WGS sequence"/>
</dbReference>
<evidence type="ECO:0000256" key="9">
    <source>
        <dbReference type="ARBA" id="ARBA00023098"/>
    </source>
</evidence>
<gene>
    <name evidence="14" type="ORF">APUTEX25_004241</name>
</gene>
<dbReference type="SUPFAM" id="SSF46565">
    <property type="entry name" value="Chaperone J-domain"/>
    <property type="match status" value="1"/>
</dbReference>
<feature type="coiled-coil region" evidence="11">
    <location>
        <begin position="728"/>
        <end position="755"/>
    </location>
</feature>
<evidence type="ECO:0000256" key="10">
    <source>
        <dbReference type="ARBA" id="ARBA00023140"/>
    </source>
</evidence>
<evidence type="ECO:0000256" key="5">
    <source>
        <dbReference type="ARBA" id="ARBA00022630"/>
    </source>
</evidence>
<keyword evidence="11" id="KW-0175">Coiled coil</keyword>
<dbReference type="Gene3D" id="3.30.70.330">
    <property type="match status" value="1"/>
</dbReference>
<dbReference type="SUPFAM" id="SSF47203">
    <property type="entry name" value="Acyl-CoA dehydrogenase C-terminal domain-like"/>
    <property type="match status" value="2"/>
</dbReference>
<evidence type="ECO:0000256" key="12">
    <source>
        <dbReference type="SAM" id="MobiDB-lite"/>
    </source>
</evidence>
<dbReference type="GO" id="GO:0005504">
    <property type="term" value="F:fatty acid binding"/>
    <property type="evidence" value="ECO:0007669"/>
    <property type="project" value="TreeGrafter"/>
</dbReference>
<evidence type="ECO:0000256" key="1">
    <source>
        <dbReference type="ARBA" id="ARBA00001974"/>
    </source>
</evidence>
<dbReference type="EMBL" id="QOKY01000128">
    <property type="protein sequence ID" value="RMZ57407.1"/>
    <property type="molecule type" value="Genomic_DNA"/>
</dbReference>
<dbReference type="Pfam" id="PF02770">
    <property type="entry name" value="Acyl-CoA_dh_M"/>
    <property type="match status" value="1"/>
</dbReference>
<protein>
    <recommendedName>
        <fullName evidence="4">acyl-CoA oxidase</fullName>
        <ecNumber evidence="4">1.3.3.6</ecNumber>
    </recommendedName>
</protein>
<dbReference type="PANTHER" id="PTHR10909">
    <property type="entry name" value="ELECTRON TRANSPORT OXIDOREDUCTASE"/>
    <property type="match status" value="1"/>
</dbReference>
<comment type="similarity">
    <text evidence="3">Belongs to the acyl-CoA oxidase family.</text>
</comment>
<proteinExistence type="inferred from homology"/>
<evidence type="ECO:0000256" key="8">
    <source>
        <dbReference type="ARBA" id="ARBA00023002"/>
    </source>
</evidence>
<dbReference type="GO" id="GO:0033540">
    <property type="term" value="P:fatty acid beta-oxidation using acyl-CoA oxidase"/>
    <property type="evidence" value="ECO:0007669"/>
    <property type="project" value="TreeGrafter"/>
</dbReference>
<dbReference type="Gene3D" id="1.10.287.110">
    <property type="entry name" value="DnaJ domain"/>
    <property type="match status" value="1"/>
</dbReference>
<feature type="compositionally biased region" description="Basic and acidic residues" evidence="12">
    <location>
        <begin position="755"/>
        <end position="765"/>
    </location>
</feature>
<feature type="domain" description="J" evidence="13">
    <location>
        <begin position="614"/>
        <end position="693"/>
    </location>
</feature>